<evidence type="ECO:0000313" key="3">
    <source>
        <dbReference type="Proteomes" id="UP000747110"/>
    </source>
</evidence>
<keyword evidence="3" id="KW-1185">Reference proteome</keyword>
<sequence length="118" mass="12290">RRGELGGVGEGIVDTRVGQVVRQVLQGALASDNGLHEEAEHGEHSQAAVLDLLDLQLSEGVGVVSQAQGVERATGVELVQTLTKGATVHTVTLNGAHQENLGAQNGKDGLSMHQRRVA</sequence>
<organism evidence="2 3">
    <name type="scientific">Volvox reticuliferus</name>
    <dbReference type="NCBI Taxonomy" id="1737510"/>
    <lineage>
        <taxon>Eukaryota</taxon>
        <taxon>Viridiplantae</taxon>
        <taxon>Chlorophyta</taxon>
        <taxon>core chlorophytes</taxon>
        <taxon>Chlorophyceae</taxon>
        <taxon>CS clade</taxon>
        <taxon>Chlamydomonadales</taxon>
        <taxon>Volvocaceae</taxon>
        <taxon>Volvox</taxon>
    </lineage>
</organism>
<dbReference type="EMBL" id="BNCP01000071">
    <property type="protein sequence ID" value="GIL91926.1"/>
    <property type="molecule type" value="Genomic_DNA"/>
</dbReference>
<feature type="non-terminal residue" evidence="2">
    <location>
        <position position="118"/>
    </location>
</feature>
<proteinExistence type="predicted"/>
<feature type="region of interest" description="Disordered" evidence="1">
    <location>
        <begin position="98"/>
        <end position="118"/>
    </location>
</feature>
<protein>
    <submittedName>
        <fullName evidence="2">Uncharacterized protein</fullName>
    </submittedName>
</protein>
<evidence type="ECO:0000256" key="1">
    <source>
        <dbReference type="SAM" id="MobiDB-lite"/>
    </source>
</evidence>
<dbReference type="AlphaFoldDB" id="A0A8J4D1N7"/>
<accession>A0A8J4D1N7</accession>
<gene>
    <name evidence="2" type="ORF">Vretifemale_19624</name>
</gene>
<name>A0A8J4D1N7_9CHLO</name>
<comment type="caution">
    <text evidence="2">The sequence shown here is derived from an EMBL/GenBank/DDBJ whole genome shotgun (WGS) entry which is preliminary data.</text>
</comment>
<dbReference type="Proteomes" id="UP000747110">
    <property type="component" value="Unassembled WGS sequence"/>
</dbReference>
<evidence type="ECO:0000313" key="2">
    <source>
        <dbReference type="EMBL" id="GIL91926.1"/>
    </source>
</evidence>
<reference evidence="2" key="1">
    <citation type="journal article" date="2021" name="Proc. Natl. Acad. Sci. U.S.A.">
        <title>Three genomes in the algal genus Volvox reveal the fate of a haploid sex-determining region after a transition to homothallism.</title>
        <authorList>
            <person name="Yamamoto K."/>
            <person name="Hamaji T."/>
            <person name="Kawai-Toyooka H."/>
            <person name="Matsuzaki R."/>
            <person name="Takahashi F."/>
            <person name="Nishimura Y."/>
            <person name="Kawachi M."/>
            <person name="Noguchi H."/>
            <person name="Minakuchi Y."/>
            <person name="Umen J.G."/>
            <person name="Toyoda A."/>
            <person name="Nozaki H."/>
        </authorList>
    </citation>
    <scope>NUCLEOTIDE SEQUENCE</scope>
    <source>
        <strain evidence="2">NIES-3786</strain>
    </source>
</reference>